<dbReference type="SUPFAM" id="SSF160574">
    <property type="entry name" value="BT0923-like"/>
    <property type="match status" value="1"/>
</dbReference>
<dbReference type="EMBL" id="CP003156">
    <property type="protein sequence ID" value="AEV31974.1"/>
    <property type="molecule type" value="Genomic_DNA"/>
</dbReference>
<protein>
    <recommendedName>
        <fullName evidence="4">PepSY domain-containing protein</fullName>
    </recommendedName>
</protein>
<sequence>MKTFILSLSLSILFAIPSSFALNVETPLEQKAEKIEIKHKEIPKEVRMDITDKYHGAEILMAYKEVIDGEIVGYQVEVKKGPKKWVVLYDKNGNPKNTVQPE</sequence>
<dbReference type="AlphaFoldDB" id="G8R3F3"/>
<keyword evidence="1" id="KW-0732">Signal</keyword>
<evidence type="ECO:0008006" key="4">
    <source>
        <dbReference type="Google" id="ProtNLM"/>
    </source>
</evidence>
<proteinExistence type="predicted"/>
<dbReference type="KEGG" id="oho:Oweho_0964"/>
<name>G8R3F3_OWEHD</name>
<dbReference type="Proteomes" id="UP000005631">
    <property type="component" value="Chromosome"/>
</dbReference>
<evidence type="ECO:0000256" key="1">
    <source>
        <dbReference type="SAM" id="SignalP"/>
    </source>
</evidence>
<keyword evidence="3" id="KW-1185">Reference proteome</keyword>
<dbReference type="HOGENOM" id="CLU_2274545_0_0_10"/>
<dbReference type="STRING" id="926562.Oweho_0964"/>
<dbReference type="RefSeq" id="WP_014201335.1">
    <property type="nucleotide sequence ID" value="NC_016599.1"/>
</dbReference>
<accession>G8R3F3</accession>
<gene>
    <name evidence="2" type="ordered locus">Oweho_0964</name>
</gene>
<organism evidence="2 3">
    <name type="scientific">Owenweeksia hongkongensis (strain DSM 17368 / CIP 108786 / JCM 12287 / NRRL B-23963 / UST20020801)</name>
    <dbReference type="NCBI Taxonomy" id="926562"/>
    <lineage>
        <taxon>Bacteria</taxon>
        <taxon>Pseudomonadati</taxon>
        <taxon>Bacteroidota</taxon>
        <taxon>Flavobacteriia</taxon>
        <taxon>Flavobacteriales</taxon>
        <taxon>Owenweeksiaceae</taxon>
        <taxon>Owenweeksia</taxon>
    </lineage>
</organism>
<evidence type="ECO:0000313" key="2">
    <source>
        <dbReference type="EMBL" id="AEV31974.1"/>
    </source>
</evidence>
<evidence type="ECO:0000313" key="3">
    <source>
        <dbReference type="Proteomes" id="UP000005631"/>
    </source>
</evidence>
<reference evidence="2 3" key="1">
    <citation type="journal article" date="2012" name="Stand. Genomic Sci.">
        <title>Genome sequence of the orange-pigmented seawater bacterium Owenweeksia hongkongensis type strain (UST20020801(T)).</title>
        <authorList>
            <person name="Riedel T."/>
            <person name="Held B."/>
            <person name="Nolan M."/>
            <person name="Lucas S."/>
            <person name="Lapidus A."/>
            <person name="Tice H."/>
            <person name="Del Rio T.G."/>
            <person name="Cheng J.F."/>
            <person name="Han C."/>
            <person name="Tapia R."/>
            <person name="Goodwin L.A."/>
            <person name="Pitluck S."/>
            <person name="Liolios K."/>
            <person name="Mavromatis K."/>
            <person name="Pagani I."/>
            <person name="Ivanova N."/>
            <person name="Mikhailova N."/>
            <person name="Pati A."/>
            <person name="Chen A."/>
            <person name="Palaniappan K."/>
            <person name="Rohde M."/>
            <person name="Tindall B.J."/>
            <person name="Detter J.C."/>
            <person name="Goker M."/>
            <person name="Woyke T."/>
            <person name="Bristow J."/>
            <person name="Eisen J.A."/>
            <person name="Markowitz V."/>
            <person name="Hugenholtz P."/>
            <person name="Klenk H.P."/>
            <person name="Kyrpides N.C."/>
        </authorList>
    </citation>
    <scope>NUCLEOTIDE SEQUENCE</scope>
    <source>
        <strain evidence="3">DSM 17368 / JCM 12287 / NRRL B-23963</strain>
    </source>
</reference>
<feature type="signal peptide" evidence="1">
    <location>
        <begin position="1"/>
        <end position="21"/>
    </location>
</feature>
<feature type="chain" id="PRO_5003514240" description="PepSY domain-containing protein" evidence="1">
    <location>
        <begin position="22"/>
        <end position="102"/>
    </location>
</feature>